<keyword evidence="2" id="KW-0482">Metalloprotease</keyword>
<evidence type="ECO:0000256" key="3">
    <source>
        <dbReference type="SAM" id="MobiDB-lite"/>
    </source>
</evidence>
<comment type="similarity">
    <text evidence="2">Belongs to the metallo-dependent hydrolases superfamily. Peptidase M19 family.</text>
</comment>
<keyword evidence="4" id="KW-1133">Transmembrane helix</keyword>
<dbReference type="SUPFAM" id="SSF51556">
    <property type="entry name" value="Metallo-dependent hydrolases"/>
    <property type="match status" value="1"/>
</dbReference>
<reference evidence="5" key="2">
    <citation type="submission" date="2023-07" db="EMBL/GenBank/DDBJ databases">
        <authorList>
            <consortium name="Lawrence Berkeley National Laboratory"/>
            <person name="Haridas S."/>
            <person name="Hensen N."/>
            <person name="Bonometti L."/>
            <person name="Westerberg I."/>
            <person name="Brannstrom I.O."/>
            <person name="Guillou S."/>
            <person name="Cros-Aarteil S."/>
            <person name="Calhoun S."/>
            <person name="Kuo A."/>
            <person name="Mondo S."/>
            <person name="Pangilinan J."/>
            <person name="Riley R."/>
            <person name="LaButti K."/>
            <person name="Andreopoulos B."/>
            <person name="Lipzen A."/>
            <person name="Chen C."/>
            <person name="Yanf M."/>
            <person name="Daum C."/>
            <person name="Ng V."/>
            <person name="Clum A."/>
            <person name="Steindorff A."/>
            <person name="Ohm R."/>
            <person name="Martin F."/>
            <person name="Silar P."/>
            <person name="Natvig D."/>
            <person name="Lalanne C."/>
            <person name="Gautier V."/>
            <person name="Ament-velasquez S.L."/>
            <person name="Kruys A."/>
            <person name="Hutchinson M.I."/>
            <person name="Powell A.J."/>
            <person name="Barry K."/>
            <person name="Miller A.N."/>
            <person name="Grigoriev I.V."/>
            <person name="Debuchy R."/>
            <person name="Gladieux P."/>
            <person name="Thoren M.H."/>
            <person name="Johannesson H."/>
        </authorList>
    </citation>
    <scope>NUCLEOTIDE SEQUENCE</scope>
    <source>
        <strain evidence="5">FGSC 1904</strain>
    </source>
</reference>
<keyword evidence="2" id="KW-0378">Hydrolase</keyword>
<proteinExistence type="inferred from homology"/>
<name>A0AAE0PMX7_SORBR</name>
<evidence type="ECO:0000256" key="4">
    <source>
        <dbReference type="SAM" id="Phobius"/>
    </source>
</evidence>
<dbReference type="GO" id="GO:0070573">
    <property type="term" value="F:metallodipeptidase activity"/>
    <property type="evidence" value="ECO:0007669"/>
    <property type="project" value="InterPro"/>
</dbReference>
<keyword evidence="4" id="KW-0472">Membrane</keyword>
<dbReference type="PANTHER" id="PTHR10443">
    <property type="entry name" value="MICROSOMAL DIPEPTIDASE"/>
    <property type="match status" value="1"/>
</dbReference>
<dbReference type="PROSITE" id="PS51365">
    <property type="entry name" value="RENAL_DIPEPTIDASE_2"/>
    <property type="match status" value="1"/>
</dbReference>
<dbReference type="PANTHER" id="PTHR10443:SF12">
    <property type="entry name" value="DIPEPTIDASE"/>
    <property type="match status" value="1"/>
</dbReference>
<dbReference type="InterPro" id="IPR032466">
    <property type="entry name" value="Metal_Hydrolase"/>
</dbReference>
<dbReference type="GO" id="GO:0006508">
    <property type="term" value="P:proteolysis"/>
    <property type="evidence" value="ECO:0007669"/>
    <property type="project" value="UniProtKB-KW"/>
</dbReference>
<dbReference type="CDD" id="cd01301">
    <property type="entry name" value="rDP_like"/>
    <property type="match status" value="1"/>
</dbReference>
<evidence type="ECO:0000256" key="2">
    <source>
        <dbReference type="RuleBase" id="RU341113"/>
    </source>
</evidence>
<dbReference type="EC" id="3.4.13.19" evidence="2"/>
<gene>
    <name evidence="5" type="ORF">B0T20DRAFT_465779</name>
</gene>
<dbReference type="InterPro" id="IPR008257">
    <property type="entry name" value="Pept_M19"/>
</dbReference>
<keyword evidence="2" id="KW-0479">Metal-binding</keyword>
<comment type="catalytic activity">
    <reaction evidence="2">
        <text>an L-aminoacyl-L-amino acid + H2O = 2 an L-alpha-amino acid</text>
        <dbReference type="Rhea" id="RHEA:48940"/>
        <dbReference type="ChEBI" id="CHEBI:15377"/>
        <dbReference type="ChEBI" id="CHEBI:59869"/>
        <dbReference type="ChEBI" id="CHEBI:77460"/>
        <dbReference type="EC" id="3.4.13.19"/>
    </reaction>
</comment>
<evidence type="ECO:0000313" key="6">
    <source>
        <dbReference type="Proteomes" id="UP001281003"/>
    </source>
</evidence>
<sequence length="460" mass="50433">MKEGKPREVGDVERLTAPNTPQRRGLGRKFWGAVFISLLLLHLIVRPVSYGMSGCLSNTGAGEKSIEKRVKRILKHTPLIDGHDDLPIWIRAFFGNHINEKNFTTGWEDGTLPGHVDLARLRAGMNGGAFWSLFWPCPANGSDFSDENYLSAVQATLQQIDLVDRLKTAYPKDLGPATSSKAAYKAWKHHRQLISPMGIEGLHQIGNSAATLRRYHAAGVRYATLVHNCGNKYADAALQENPFKKAPAYWGGVSPAGEALINEMNRIGMIVDLSHTSVDTMKDVLGGSGKGWQGSRAPVIFSHSSAYALCPHPRNVPDDVLQMVKERNSLVMVNFSPDFISCVAAPDRDDGLPEFYPANSTLEHVASHIMHIGELIGYDHVGLGSDFDGIMSVPKGLEDVSRYPDLVAELLRRGVSDADASKVVGGNILRVWRDVELVAEKLQAAGEQALEDDLERLMPE</sequence>
<feature type="region of interest" description="Disordered" evidence="3">
    <location>
        <begin position="1"/>
        <end position="20"/>
    </location>
</feature>
<keyword evidence="4" id="KW-0812">Transmembrane</keyword>
<dbReference type="Proteomes" id="UP001281003">
    <property type="component" value="Unassembled WGS sequence"/>
</dbReference>
<feature type="compositionally biased region" description="Basic and acidic residues" evidence="3">
    <location>
        <begin position="1"/>
        <end position="14"/>
    </location>
</feature>
<dbReference type="Pfam" id="PF01244">
    <property type="entry name" value="Peptidase_M19"/>
    <property type="match status" value="1"/>
</dbReference>
<keyword evidence="6" id="KW-1185">Reference proteome</keyword>
<protein>
    <recommendedName>
        <fullName evidence="2">Dipeptidase</fullName>
        <ecNumber evidence="2">3.4.13.19</ecNumber>
    </recommendedName>
</protein>
<dbReference type="AlphaFoldDB" id="A0AAE0PMX7"/>
<keyword evidence="2" id="KW-0645">Protease</keyword>
<comment type="caution">
    <text evidence="5">The sequence shown here is derived from an EMBL/GenBank/DDBJ whole genome shotgun (WGS) entry which is preliminary data.</text>
</comment>
<dbReference type="EMBL" id="JAUTDP010000001">
    <property type="protein sequence ID" value="KAK3402920.1"/>
    <property type="molecule type" value="Genomic_DNA"/>
</dbReference>
<comment type="cofactor">
    <cofactor evidence="2">
        <name>Zn(2+)</name>
        <dbReference type="ChEBI" id="CHEBI:29105"/>
    </cofactor>
</comment>
<dbReference type="Gene3D" id="3.20.20.140">
    <property type="entry name" value="Metal-dependent hydrolases"/>
    <property type="match status" value="1"/>
</dbReference>
<organism evidence="5 6">
    <name type="scientific">Sordaria brevicollis</name>
    <dbReference type="NCBI Taxonomy" id="83679"/>
    <lineage>
        <taxon>Eukaryota</taxon>
        <taxon>Fungi</taxon>
        <taxon>Dikarya</taxon>
        <taxon>Ascomycota</taxon>
        <taxon>Pezizomycotina</taxon>
        <taxon>Sordariomycetes</taxon>
        <taxon>Sordariomycetidae</taxon>
        <taxon>Sordariales</taxon>
        <taxon>Sordariaceae</taxon>
        <taxon>Sordaria</taxon>
    </lineage>
</organism>
<reference evidence="5" key="1">
    <citation type="journal article" date="2023" name="Mol. Phylogenet. Evol.">
        <title>Genome-scale phylogeny and comparative genomics of the fungal order Sordariales.</title>
        <authorList>
            <person name="Hensen N."/>
            <person name="Bonometti L."/>
            <person name="Westerberg I."/>
            <person name="Brannstrom I.O."/>
            <person name="Guillou S."/>
            <person name="Cros-Aarteil S."/>
            <person name="Calhoun S."/>
            <person name="Haridas S."/>
            <person name="Kuo A."/>
            <person name="Mondo S."/>
            <person name="Pangilinan J."/>
            <person name="Riley R."/>
            <person name="LaButti K."/>
            <person name="Andreopoulos B."/>
            <person name="Lipzen A."/>
            <person name="Chen C."/>
            <person name="Yan M."/>
            <person name="Daum C."/>
            <person name="Ng V."/>
            <person name="Clum A."/>
            <person name="Steindorff A."/>
            <person name="Ohm R.A."/>
            <person name="Martin F."/>
            <person name="Silar P."/>
            <person name="Natvig D.O."/>
            <person name="Lalanne C."/>
            <person name="Gautier V."/>
            <person name="Ament-Velasquez S.L."/>
            <person name="Kruys A."/>
            <person name="Hutchinson M.I."/>
            <person name="Powell A.J."/>
            <person name="Barry K."/>
            <person name="Miller A.N."/>
            <person name="Grigoriev I.V."/>
            <person name="Debuchy R."/>
            <person name="Gladieux P."/>
            <person name="Hiltunen Thoren M."/>
            <person name="Johannesson H."/>
        </authorList>
    </citation>
    <scope>NUCLEOTIDE SEQUENCE</scope>
    <source>
        <strain evidence="5">FGSC 1904</strain>
    </source>
</reference>
<dbReference type="GO" id="GO:0046872">
    <property type="term" value="F:metal ion binding"/>
    <property type="evidence" value="ECO:0007669"/>
    <property type="project" value="UniProtKB-UniRule"/>
</dbReference>
<keyword evidence="1 2" id="KW-0224">Dipeptidase</keyword>
<evidence type="ECO:0000256" key="1">
    <source>
        <dbReference type="ARBA" id="ARBA00022997"/>
    </source>
</evidence>
<feature type="transmembrane region" description="Helical" evidence="4">
    <location>
        <begin position="30"/>
        <end position="49"/>
    </location>
</feature>
<keyword evidence="2" id="KW-0862">Zinc</keyword>
<accession>A0AAE0PMX7</accession>
<evidence type="ECO:0000313" key="5">
    <source>
        <dbReference type="EMBL" id="KAK3402920.1"/>
    </source>
</evidence>